<evidence type="ECO:0000256" key="1">
    <source>
        <dbReference type="ARBA" id="ARBA00005495"/>
    </source>
</evidence>
<reference evidence="6" key="1">
    <citation type="submission" date="2022-05" db="EMBL/GenBank/DDBJ databases">
        <title>Schlegelella sp. nov., isolated from mangrove soil.</title>
        <authorList>
            <person name="Liu Y."/>
            <person name="Ge X."/>
            <person name="Liu W."/>
        </authorList>
    </citation>
    <scope>NUCLEOTIDE SEQUENCE</scope>
    <source>
        <strain evidence="6">S2-27</strain>
    </source>
</reference>
<evidence type="ECO:0000313" key="6">
    <source>
        <dbReference type="EMBL" id="MCM5681987.1"/>
    </source>
</evidence>
<dbReference type="RefSeq" id="WP_251780464.1">
    <property type="nucleotide sequence ID" value="NZ_JAMKFE010000015.1"/>
</dbReference>
<keyword evidence="7" id="KW-1185">Reference proteome</keyword>
<evidence type="ECO:0000259" key="5">
    <source>
        <dbReference type="PROSITE" id="PS51891"/>
    </source>
</evidence>
<evidence type="ECO:0000313" key="7">
    <source>
        <dbReference type="Proteomes" id="UP001165541"/>
    </source>
</evidence>
<evidence type="ECO:0000256" key="2">
    <source>
        <dbReference type="ARBA" id="ARBA00022723"/>
    </source>
</evidence>
<keyword evidence="4" id="KW-0456">Lyase</keyword>
<dbReference type="Pfam" id="PF04828">
    <property type="entry name" value="GFA"/>
    <property type="match status" value="1"/>
</dbReference>
<proteinExistence type="inferred from homology"/>
<dbReference type="InterPro" id="IPR006913">
    <property type="entry name" value="CENP-V/GFA"/>
</dbReference>
<dbReference type="Proteomes" id="UP001165541">
    <property type="component" value="Unassembled WGS sequence"/>
</dbReference>
<dbReference type="EMBL" id="JAMKFE010000015">
    <property type="protein sequence ID" value="MCM5681987.1"/>
    <property type="molecule type" value="Genomic_DNA"/>
</dbReference>
<feature type="domain" description="CENP-V/GFA" evidence="5">
    <location>
        <begin position="10"/>
        <end position="119"/>
    </location>
</feature>
<dbReference type="InterPro" id="IPR011057">
    <property type="entry name" value="Mss4-like_sf"/>
</dbReference>
<evidence type="ECO:0000256" key="4">
    <source>
        <dbReference type="ARBA" id="ARBA00023239"/>
    </source>
</evidence>
<sequence>MNRNDSGNVRTGGCYCGQVRVSFDGAPQNVVHCHCGQCRRLGGGAFTTWASVRHDALTLEGAGHLLAFEATPNITRRFCRHCGTHVYTDDRRLPGIAGIPAGVLAPGAVITPEGHYYFDDRVPWHRVGDELPRHGGDSGFEPLPMP</sequence>
<keyword evidence="2" id="KW-0479">Metal-binding</keyword>
<dbReference type="SUPFAM" id="SSF51316">
    <property type="entry name" value="Mss4-like"/>
    <property type="match status" value="1"/>
</dbReference>
<comment type="caution">
    <text evidence="6">The sequence shown here is derived from an EMBL/GenBank/DDBJ whole genome shotgun (WGS) entry which is preliminary data.</text>
</comment>
<accession>A0ABT0YTA7</accession>
<dbReference type="PROSITE" id="PS51891">
    <property type="entry name" value="CENP_V_GFA"/>
    <property type="match status" value="1"/>
</dbReference>
<keyword evidence="3" id="KW-0862">Zinc</keyword>
<protein>
    <submittedName>
        <fullName evidence="6">GFA family protein</fullName>
    </submittedName>
</protein>
<name>A0ABT0YTA7_9BURK</name>
<evidence type="ECO:0000256" key="3">
    <source>
        <dbReference type="ARBA" id="ARBA00022833"/>
    </source>
</evidence>
<dbReference type="PANTHER" id="PTHR33337:SF40">
    <property type="entry name" value="CENP-V_GFA DOMAIN-CONTAINING PROTEIN-RELATED"/>
    <property type="match status" value="1"/>
</dbReference>
<dbReference type="PANTHER" id="PTHR33337">
    <property type="entry name" value="GFA DOMAIN-CONTAINING PROTEIN"/>
    <property type="match status" value="1"/>
</dbReference>
<comment type="similarity">
    <text evidence="1">Belongs to the Gfa family.</text>
</comment>
<gene>
    <name evidence="6" type="ORF">M8A51_20865</name>
</gene>
<dbReference type="Gene3D" id="3.90.1590.10">
    <property type="entry name" value="glutathione-dependent formaldehyde- activating enzyme (gfa)"/>
    <property type="match status" value="1"/>
</dbReference>
<organism evidence="6 7">
    <name type="scientific">Caldimonas mangrovi</name>
    <dbReference type="NCBI Taxonomy" id="2944811"/>
    <lineage>
        <taxon>Bacteria</taxon>
        <taxon>Pseudomonadati</taxon>
        <taxon>Pseudomonadota</taxon>
        <taxon>Betaproteobacteria</taxon>
        <taxon>Burkholderiales</taxon>
        <taxon>Sphaerotilaceae</taxon>
        <taxon>Caldimonas</taxon>
    </lineage>
</organism>